<keyword evidence="1" id="KW-0812">Transmembrane</keyword>
<evidence type="ECO:0000313" key="3">
    <source>
        <dbReference type="Proteomes" id="UP000078540"/>
    </source>
</evidence>
<keyword evidence="3" id="KW-1185">Reference proteome</keyword>
<reference evidence="2 3" key="1">
    <citation type="submission" date="2015-09" db="EMBL/GenBank/DDBJ databases">
        <title>Atta colombica WGS genome.</title>
        <authorList>
            <person name="Nygaard S."/>
            <person name="Hu H."/>
            <person name="Boomsma J."/>
            <person name="Zhang G."/>
        </authorList>
    </citation>
    <scope>NUCLEOTIDE SEQUENCE [LARGE SCALE GENOMIC DNA]</scope>
    <source>
        <strain evidence="2">Treedump-2</strain>
        <tissue evidence="2">Whole body</tissue>
    </source>
</reference>
<gene>
    <name evidence="2" type="ORF">ALC53_14259</name>
</gene>
<proteinExistence type="predicted"/>
<evidence type="ECO:0000313" key="2">
    <source>
        <dbReference type="EMBL" id="KYM75351.1"/>
    </source>
</evidence>
<dbReference type="AlphaFoldDB" id="A0A195AT29"/>
<name>A0A195AT29_9HYME</name>
<protein>
    <submittedName>
        <fullName evidence="2">Uncharacterized protein</fullName>
    </submittedName>
</protein>
<keyword evidence="1" id="KW-1133">Transmembrane helix</keyword>
<dbReference type="Proteomes" id="UP000078540">
    <property type="component" value="Unassembled WGS sequence"/>
</dbReference>
<evidence type="ECO:0000256" key="1">
    <source>
        <dbReference type="SAM" id="Phobius"/>
    </source>
</evidence>
<dbReference type="EMBL" id="KQ976746">
    <property type="protein sequence ID" value="KYM75351.1"/>
    <property type="molecule type" value="Genomic_DNA"/>
</dbReference>
<accession>A0A195AT29</accession>
<keyword evidence="1" id="KW-0472">Membrane</keyword>
<feature type="transmembrane region" description="Helical" evidence="1">
    <location>
        <begin position="79"/>
        <end position="100"/>
    </location>
</feature>
<sequence>MARNKGMDERAGWQESLQIVGHSLQKRMPEFSLAFRHSGWIFCSSFFCSPVYLRSPRSFVRIMKAEICLMFNMYQMDKYVFTAYLAPLVMHLPGMVILTVKEINLNFWCPMYVYL</sequence>
<organism evidence="2 3">
    <name type="scientific">Atta colombica</name>
    <dbReference type="NCBI Taxonomy" id="520822"/>
    <lineage>
        <taxon>Eukaryota</taxon>
        <taxon>Metazoa</taxon>
        <taxon>Ecdysozoa</taxon>
        <taxon>Arthropoda</taxon>
        <taxon>Hexapoda</taxon>
        <taxon>Insecta</taxon>
        <taxon>Pterygota</taxon>
        <taxon>Neoptera</taxon>
        <taxon>Endopterygota</taxon>
        <taxon>Hymenoptera</taxon>
        <taxon>Apocrita</taxon>
        <taxon>Aculeata</taxon>
        <taxon>Formicoidea</taxon>
        <taxon>Formicidae</taxon>
        <taxon>Myrmicinae</taxon>
        <taxon>Atta</taxon>
    </lineage>
</organism>